<dbReference type="Pfam" id="PF00188">
    <property type="entry name" value="CAP"/>
    <property type="match status" value="1"/>
</dbReference>
<organism evidence="4 5">
    <name type="scientific">Candidatus Taylorbacteria bacterium RIFCSPLOWO2_12_FULL_43_20</name>
    <dbReference type="NCBI Taxonomy" id="1802332"/>
    <lineage>
        <taxon>Bacteria</taxon>
        <taxon>Candidatus Tayloriibacteriota</taxon>
    </lineage>
</organism>
<dbReference type="PANTHER" id="PTHR31157:SF1">
    <property type="entry name" value="SCP DOMAIN-CONTAINING PROTEIN"/>
    <property type="match status" value="1"/>
</dbReference>
<dbReference type="InterPro" id="IPR014044">
    <property type="entry name" value="CAP_dom"/>
</dbReference>
<name>A0A1G2P3G1_9BACT</name>
<keyword evidence="2" id="KW-0472">Membrane</keyword>
<keyword evidence="2" id="KW-0812">Transmembrane</keyword>
<evidence type="ECO:0000256" key="2">
    <source>
        <dbReference type="SAM" id="Phobius"/>
    </source>
</evidence>
<dbReference type="Proteomes" id="UP000177269">
    <property type="component" value="Unassembled WGS sequence"/>
</dbReference>
<dbReference type="PANTHER" id="PTHR31157">
    <property type="entry name" value="SCP DOMAIN-CONTAINING PROTEIN"/>
    <property type="match status" value="1"/>
</dbReference>
<evidence type="ECO:0000259" key="3">
    <source>
        <dbReference type="Pfam" id="PF00188"/>
    </source>
</evidence>
<feature type="transmembrane region" description="Helical" evidence="2">
    <location>
        <begin position="6"/>
        <end position="25"/>
    </location>
</feature>
<evidence type="ECO:0000313" key="4">
    <source>
        <dbReference type="EMBL" id="OHA42162.1"/>
    </source>
</evidence>
<comment type="caution">
    <text evidence="4">The sequence shown here is derived from an EMBL/GenBank/DDBJ whole genome shotgun (WGS) entry which is preliminary data.</text>
</comment>
<keyword evidence="2" id="KW-1133">Transmembrane helix</keyword>
<dbReference type="EMBL" id="MHSK01000017">
    <property type="protein sequence ID" value="OHA42162.1"/>
    <property type="molecule type" value="Genomic_DNA"/>
</dbReference>
<keyword evidence="1" id="KW-0175">Coiled coil</keyword>
<proteinExistence type="predicted"/>
<evidence type="ECO:0000256" key="1">
    <source>
        <dbReference type="SAM" id="Coils"/>
    </source>
</evidence>
<dbReference type="AlphaFoldDB" id="A0A1G2P3G1"/>
<evidence type="ECO:0000313" key="5">
    <source>
        <dbReference type="Proteomes" id="UP000177269"/>
    </source>
</evidence>
<dbReference type="CDD" id="cd05379">
    <property type="entry name" value="CAP_bacterial"/>
    <property type="match status" value="1"/>
</dbReference>
<feature type="domain" description="SCP" evidence="3">
    <location>
        <begin position="76"/>
        <end position="185"/>
    </location>
</feature>
<sequence>MRSTNYTFWRFVTVAALVVIFIVLWESKGSLKNIESHTEEFVSWILPERIITPEPLRYLGKAHPSSRLTKEGVLLYTNNERAKEGLNELTQSSPLDVAAEEKVDDMFAGKYFAHVSPQGLAVSDFAKKVGYEYIIIGENLAQGNFKDDSELVRAWMDSPGHRANIMNQNYKEIGISVKKGEFEGEQVWLGVQIFANPSSSCARPDKEIKRKIASTEKELQVIEMEIKQKKESIESYKPKRGAEYNAKIDEYNILVSQYNEILRALREVVEEFNESVRVYNECVAQNA</sequence>
<reference evidence="4 5" key="1">
    <citation type="journal article" date="2016" name="Nat. Commun.">
        <title>Thousands of microbial genomes shed light on interconnected biogeochemical processes in an aquifer system.</title>
        <authorList>
            <person name="Anantharaman K."/>
            <person name="Brown C.T."/>
            <person name="Hug L.A."/>
            <person name="Sharon I."/>
            <person name="Castelle C.J."/>
            <person name="Probst A.J."/>
            <person name="Thomas B.C."/>
            <person name="Singh A."/>
            <person name="Wilkins M.J."/>
            <person name="Karaoz U."/>
            <person name="Brodie E.L."/>
            <person name="Williams K.H."/>
            <person name="Hubbard S.S."/>
            <person name="Banfield J.F."/>
        </authorList>
    </citation>
    <scope>NUCLEOTIDE SEQUENCE [LARGE SCALE GENOMIC DNA]</scope>
</reference>
<accession>A0A1G2P3G1</accession>
<gene>
    <name evidence="4" type="ORF">A3G52_00190</name>
</gene>
<dbReference type="Gene3D" id="3.40.33.10">
    <property type="entry name" value="CAP"/>
    <property type="match status" value="1"/>
</dbReference>
<dbReference type="SUPFAM" id="SSF55797">
    <property type="entry name" value="PR-1-like"/>
    <property type="match status" value="1"/>
</dbReference>
<dbReference type="InterPro" id="IPR035940">
    <property type="entry name" value="CAP_sf"/>
</dbReference>
<feature type="coiled-coil region" evidence="1">
    <location>
        <begin position="205"/>
        <end position="275"/>
    </location>
</feature>
<protein>
    <recommendedName>
        <fullName evidence="3">SCP domain-containing protein</fullName>
    </recommendedName>
</protein>